<dbReference type="EMBL" id="FTMD01000017">
    <property type="protein sequence ID" value="SIR49045.1"/>
    <property type="molecule type" value="Genomic_DNA"/>
</dbReference>
<name>A0A1N7BCK6_9RHOO</name>
<keyword evidence="2" id="KW-1185">Reference proteome</keyword>
<dbReference type="STRING" id="34027.SAMN05421829_11742"/>
<gene>
    <name evidence="1" type="ORF">SAMN05421829_11742</name>
</gene>
<proteinExistence type="predicted"/>
<dbReference type="GO" id="GO:0010411">
    <property type="term" value="P:xyloglucan metabolic process"/>
    <property type="evidence" value="ECO:0007669"/>
    <property type="project" value="TreeGrafter"/>
</dbReference>
<protein>
    <recommendedName>
        <fullName evidence="3">BNR/Asp-box repeat-containing protein</fullName>
    </recommendedName>
</protein>
<evidence type="ECO:0000313" key="2">
    <source>
        <dbReference type="Proteomes" id="UP000186819"/>
    </source>
</evidence>
<dbReference type="OrthoDB" id="9764804at2"/>
<dbReference type="Gene3D" id="2.130.10.10">
    <property type="entry name" value="YVTN repeat-like/Quinoprotein amine dehydrogenase"/>
    <property type="match status" value="1"/>
</dbReference>
<dbReference type="AlphaFoldDB" id="A0A1N7BCK6"/>
<dbReference type="InterPro" id="IPR052025">
    <property type="entry name" value="Xyloglucanase_GH74"/>
</dbReference>
<dbReference type="SUPFAM" id="SSF110296">
    <property type="entry name" value="Oligoxyloglucan reducing end-specific cellobiohydrolase"/>
    <property type="match status" value="1"/>
</dbReference>
<dbReference type="RefSeq" id="WP_076603925.1">
    <property type="nucleotide sequence ID" value="NZ_FTMD01000017.1"/>
</dbReference>
<dbReference type="Proteomes" id="UP000186819">
    <property type="component" value="Unassembled WGS sequence"/>
</dbReference>
<sequence length="373" mass="41048">MDQIVLLIGTRKGAFLLHSDAGRREWRLTGPHFLGSAVHHMVLDPRDRRTLLLGTRPGHLGPTVFRSSDLGEHWQEATKPPAFAPSADTKAASVDVVFWLAPGHASEPGVWYAGTVPPGLFRSEDGGDTWQEVPGFNHELLPNLREVIGPIPGGPPLHSICIDPRDARHLYVSVSSGGTFESTDAGANWRALNRGVAADFLPDPDADVGHDPHRVALHPLAPDRLYQQNHCGIYRLDRPGDRWQRIGRAMPAEIGDIGFPIVLHPRDPDTLWVFPMDGTENWPRTSPGGKPAVYRSCDGGESWERQDNGLPRGHAWWTVKRQAFCADDAKPLGLYFGTTCGELWGSHDEGDTWLCLAEHLPEIFSVEFAAPAP</sequence>
<reference evidence="2" key="1">
    <citation type="submission" date="2017-01" db="EMBL/GenBank/DDBJ databases">
        <authorList>
            <person name="Varghese N."/>
            <person name="Submissions S."/>
        </authorList>
    </citation>
    <scope>NUCLEOTIDE SEQUENCE [LARGE SCALE GENOMIC DNA]</scope>
    <source>
        <strain evidence="2">ATCC 51758</strain>
    </source>
</reference>
<dbReference type="PANTHER" id="PTHR43739:SF5">
    <property type="entry name" value="EXO-ALPHA-SIALIDASE"/>
    <property type="match status" value="1"/>
</dbReference>
<dbReference type="InterPro" id="IPR015943">
    <property type="entry name" value="WD40/YVTN_repeat-like_dom_sf"/>
</dbReference>
<organism evidence="1 2">
    <name type="scientific">Aromatoleum tolulyticum</name>
    <dbReference type="NCBI Taxonomy" id="34027"/>
    <lineage>
        <taxon>Bacteria</taxon>
        <taxon>Pseudomonadati</taxon>
        <taxon>Pseudomonadota</taxon>
        <taxon>Betaproteobacteria</taxon>
        <taxon>Rhodocyclales</taxon>
        <taxon>Rhodocyclaceae</taxon>
        <taxon>Aromatoleum</taxon>
    </lineage>
</organism>
<accession>A0A1N7BCK6</accession>
<dbReference type="PANTHER" id="PTHR43739">
    <property type="entry name" value="XYLOGLUCANASE (EUROFUNG)"/>
    <property type="match status" value="1"/>
</dbReference>
<evidence type="ECO:0000313" key="1">
    <source>
        <dbReference type="EMBL" id="SIR49045.1"/>
    </source>
</evidence>
<evidence type="ECO:0008006" key="3">
    <source>
        <dbReference type="Google" id="ProtNLM"/>
    </source>
</evidence>